<reference evidence="2 3" key="1">
    <citation type="submission" date="2017-08" db="EMBL/GenBank/DDBJ databases">
        <title>Infants hospitalized years apart are colonized by the same room-sourced microbial strains.</title>
        <authorList>
            <person name="Brooks B."/>
            <person name="Olm M.R."/>
            <person name="Firek B.A."/>
            <person name="Baker R."/>
            <person name="Thomas B.C."/>
            <person name="Morowitz M.J."/>
            <person name="Banfield J.F."/>
        </authorList>
    </citation>
    <scope>NUCLEOTIDE SEQUENCE [LARGE SCALE GENOMIC DNA]</scope>
    <source>
        <strain evidence="2">S2_003_000_R2_4</strain>
    </source>
</reference>
<evidence type="ECO:0000313" key="3">
    <source>
        <dbReference type="Proteomes" id="UP000249393"/>
    </source>
</evidence>
<accession>A0A2W5VDK7</accession>
<dbReference type="EMBL" id="QFQZ01000010">
    <property type="protein sequence ID" value="PZR35963.1"/>
    <property type="molecule type" value="Genomic_DNA"/>
</dbReference>
<protein>
    <submittedName>
        <fullName evidence="2">Type II toxin-antitoxin system RelE/ParE family toxin</fullName>
    </submittedName>
</protein>
<dbReference type="AlphaFoldDB" id="A0A2W5VDK7"/>
<proteinExistence type="predicted"/>
<evidence type="ECO:0000256" key="1">
    <source>
        <dbReference type="ARBA" id="ARBA00022649"/>
    </source>
</evidence>
<dbReference type="Gene3D" id="3.30.2310.20">
    <property type="entry name" value="RelE-like"/>
    <property type="match status" value="1"/>
</dbReference>
<evidence type="ECO:0000313" key="2">
    <source>
        <dbReference type="EMBL" id="PZR35963.1"/>
    </source>
</evidence>
<dbReference type="Proteomes" id="UP000249393">
    <property type="component" value="Unassembled WGS sequence"/>
</dbReference>
<name>A0A2W5VDK7_9CAUL</name>
<dbReference type="InterPro" id="IPR035093">
    <property type="entry name" value="RelE/ParE_toxin_dom_sf"/>
</dbReference>
<dbReference type="Pfam" id="PF05016">
    <property type="entry name" value="ParE_toxin"/>
    <property type="match status" value="1"/>
</dbReference>
<comment type="caution">
    <text evidence="2">The sequence shown here is derived from an EMBL/GenBank/DDBJ whole genome shotgun (WGS) entry which is preliminary data.</text>
</comment>
<organism evidence="2 3">
    <name type="scientific">Caulobacter segnis</name>
    <dbReference type="NCBI Taxonomy" id="88688"/>
    <lineage>
        <taxon>Bacteria</taxon>
        <taxon>Pseudomonadati</taxon>
        <taxon>Pseudomonadota</taxon>
        <taxon>Alphaproteobacteria</taxon>
        <taxon>Caulobacterales</taxon>
        <taxon>Caulobacteraceae</taxon>
        <taxon>Caulobacter</taxon>
    </lineage>
</organism>
<sequence length="77" mass="8669">MFERGAPIAALAYIERLEGRCMTLADFPEQGSRRDDIRPGLRLVGFERRTEIAFHVTPSAVIIDRIFHGGRVIEVDG</sequence>
<gene>
    <name evidence="2" type="ORF">DI526_05065</name>
</gene>
<dbReference type="InterPro" id="IPR007712">
    <property type="entry name" value="RelE/ParE_toxin"/>
</dbReference>
<keyword evidence="1" id="KW-1277">Toxin-antitoxin system</keyword>